<feature type="domain" description="NB-ARC" evidence="5">
    <location>
        <begin position="190"/>
        <end position="347"/>
    </location>
</feature>
<feature type="domain" description="Disease resistance R13L4/SHOC-2-like LRR" evidence="9">
    <location>
        <begin position="576"/>
        <end position="844"/>
    </location>
</feature>
<evidence type="ECO:0000256" key="2">
    <source>
        <dbReference type="ARBA" id="ARBA00022741"/>
    </source>
</evidence>
<evidence type="ECO:0000313" key="10">
    <source>
        <dbReference type="Proteomes" id="UP001652600"/>
    </source>
</evidence>
<evidence type="ECO:0000259" key="6">
    <source>
        <dbReference type="Pfam" id="PF18052"/>
    </source>
</evidence>
<feature type="domain" description="Disease resistance protein At4g27190-like leucine-rich repeats" evidence="7">
    <location>
        <begin position="913"/>
        <end position="1038"/>
    </location>
</feature>
<dbReference type="RefSeq" id="XP_050944028.1">
    <property type="nucleotide sequence ID" value="XM_051088071.1"/>
</dbReference>
<evidence type="ECO:0000313" key="11">
    <source>
        <dbReference type="RefSeq" id="XP_050944028.1"/>
    </source>
</evidence>
<reference evidence="10" key="1">
    <citation type="submission" date="2025-05" db="UniProtKB">
        <authorList>
            <consortium name="RefSeq"/>
        </authorList>
    </citation>
    <scope>NUCLEOTIDE SEQUENCE [LARGE SCALE GENOMIC DNA]</scope>
</reference>
<feature type="domain" description="Disease resistance N-terminal" evidence="6">
    <location>
        <begin position="11"/>
        <end position="97"/>
    </location>
</feature>
<feature type="domain" description="Disease resistance protein winged helix" evidence="8">
    <location>
        <begin position="432"/>
        <end position="503"/>
    </location>
</feature>
<evidence type="ECO:0000256" key="1">
    <source>
        <dbReference type="ARBA" id="ARBA00022737"/>
    </source>
</evidence>
<sequence>MADSILFNVAASVITKLGSSALRELGSLWGVNDELDKLQNTLSAIKAVLLDAEEQQSKSHTVKDWISKIKDVFYDIDDLIDEFSYETLRRQVLTKDRTTTKQVRIFFSKSNQIAFGFEMGQTIKKVREKLDAIAADKAQLHLSVSVREVRDNEPRKVRETSSFILEGEVIGRDEDRKSIMDFLFNTNNIIKDNVEVVSIVGMGGLGKTALAQAVYNDRKINNHFKLKMWVCISEEFDIKVIVEKILESITKTKQESLQLDILQSMLQEKIDGKKYLLVMDDVWNGDHEKWIGLKRFLMGGARGSKILVTTRNLQVAQASDTVWFHHLKELDKDNSWALFRKMAFLNKEEELENSNLVRMGKEIVGKLKGYPLAIRVVGRLLYFKNTEMDWSSFKDNELDSILQQDDQIQPILKISFNHLPPNLKQCFTYCALFPKDYEFKKEGLVKQWMAQGFIQAHNKKAIEDVGEDYFKELVGRSFFQDVRKNKWGDFKYCKMHDLLHDLACSMGENECAVVSDNDVGSIDKRTRHASFLLSKRTTREVVSKSFTEVTSLRTLDIDSSASFRSFKKTYHMNLFRLRTLNLDRCCCHPPKFIDKLKHLRYLNLSGLNVSFLPNSITRLYNLETLILRYCFWLRKLPKDINNLINLRHLDIYDCCSLTHMPKGLGGMTNLQTMSMFALGKNKGGDLSELNGLKSLRGLLSIKGLQFCTTTDLKNVSYLKEMYGIQKLELHWNIKMDHEDILDDGDEDDEGVLECLKPHSNVRKMIIKGYRGMKLCDWFCSNFLGGLVSIELSHCGNLEHLPQFDQFPYLKHLLLGYLPNIEYIDSSNSVSSTTFFPSLEKLRIESMPKLKGWWKGEISCPTTLHQLSELCIFYCPLLASIPQHPSLESLRICGVSVQLFEMVIRMATNLSEHSSSSSSSSTLSKLSFLEIGIIDLELLPVELFCNMTHLESLIIERCKSLQISSPHLVDEDNGDVVWKKLLNLRTLRLESIPKLEYLPKSLKYITSLETLKLSNCENLVSIEGIGKLTSLSHLEIDRCPNLPLLSEDVGDLISLSHLLIWSCPKLTSLPEGITRLTSLSSLCLEDCPNLVSLPQEFLHHHSSLPGGRFLRILNCPKLRIQDEKQKEEEKEDKEDWTDFTHALTGCTHYVTGFKSFKKPNFI</sequence>
<dbReference type="InterPro" id="IPR041118">
    <property type="entry name" value="Rx_N"/>
</dbReference>
<dbReference type="GeneID" id="103499954"/>
<dbReference type="InterPro" id="IPR055414">
    <property type="entry name" value="LRR_R13L4/SHOC2-like"/>
</dbReference>
<dbReference type="SUPFAM" id="SSF52058">
    <property type="entry name" value="L domain-like"/>
    <property type="match status" value="2"/>
</dbReference>
<dbReference type="InterPro" id="IPR036388">
    <property type="entry name" value="WH-like_DNA-bd_sf"/>
</dbReference>
<dbReference type="Proteomes" id="UP001652600">
    <property type="component" value="Chromosome 1"/>
</dbReference>
<dbReference type="PANTHER" id="PTHR36766:SF38">
    <property type="entry name" value="DISEASE RESISTANCE PROTEIN RGA3"/>
    <property type="match status" value="1"/>
</dbReference>
<dbReference type="CDD" id="cd14798">
    <property type="entry name" value="RX-CC_like"/>
    <property type="match status" value="1"/>
</dbReference>
<keyword evidence="2" id="KW-0547">Nucleotide-binding</keyword>
<dbReference type="InterPro" id="IPR002182">
    <property type="entry name" value="NB-ARC"/>
</dbReference>
<dbReference type="InterPro" id="IPR042197">
    <property type="entry name" value="Apaf_helical"/>
</dbReference>
<name>A0ABM3L1W3_CUCME</name>
<evidence type="ECO:0000259" key="7">
    <source>
        <dbReference type="Pfam" id="PF23247"/>
    </source>
</evidence>
<dbReference type="InterPro" id="IPR027417">
    <property type="entry name" value="P-loop_NTPase"/>
</dbReference>
<dbReference type="InterPro" id="IPR057135">
    <property type="entry name" value="At4g27190-like_LRR"/>
</dbReference>
<dbReference type="Pfam" id="PF23247">
    <property type="entry name" value="LRR_RPS2"/>
    <property type="match status" value="1"/>
</dbReference>
<gene>
    <name evidence="11" type="primary">LOC103499954</name>
</gene>
<evidence type="ECO:0000256" key="4">
    <source>
        <dbReference type="ARBA" id="ARBA00022840"/>
    </source>
</evidence>
<dbReference type="Gene3D" id="1.20.5.4130">
    <property type="match status" value="1"/>
</dbReference>
<dbReference type="PANTHER" id="PTHR36766">
    <property type="entry name" value="PLANT BROAD-SPECTRUM MILDEW RESISTANCE PROTEIN RPW8"/>
    <property type="match status" value="1"/>
</dbReference>
<evidence type="ECO:0000259" key="9">
    <source>
        <dbReference type="Pfam" id="PF23598"/>
    </source>
</evidence>
<dbReference type="InterPro" id="IPR038005">
    <property type="entry name" value="RX-like_CC"/>
</dbReference>
<dbReference type="SUPFAM" id="SSF52540">
    <property type="entry name" value="P-loop containing nucleoside triphosphate hydrolases"/>
    <property type="match status" value="1"/>
</dbReference>
<proteinExistence type="predicted"/>
<dbReference type="Pfam" id="PF23559">
    <property type="entry name" value="WHD_DRP"/>
    <property type="match status" value="1"/>
</dbReference>
<dbReference type="InterPro" id="IPR032675">
    <property type="entry name" value="LRR_dom_sf"/>
</dbReference>
<accession>A0ABM3L1W3</accession>
<dbReference type="Gene3D" id="3.40.50.300">
    <property type="entry name" value="P-loop containing nucleotide triphosphate hydrolases"/>
    <property type="match status" value="1"/>
</dbReference>
<organism evidence="10 11">
    <name type="scientific">Cucumis melo</name>
    <name type="common">Muskmelon</name>
    <dbReference type="NCBI Taxonomy" id="3656"/>
    <lineage>
        <taxon>Eukaryota</taxon>
        <taxon>Viridiplantae</taxon>
        <taxon>Streptophyta</taxon>
        <taxon>Embryophyta</taxon>
        <taxon>Tracheophyta</taxon>
        <taxon>Spermatophyta</taxon>
        <taxon>Magnoliopsida</taxon>
        <taxon>eudicotyledons</taxon>
        <taxon>Gunneridae</taxon>
        <taxon>Pentapetalae</taxon>
        <taxon>rosids</taxon>
        <taxon>fabids</taxon>
        <taxon>Cucurbitales</taxon>
        <taxon>Cucurbitaceae</taxon>
        <taxon>Benincaseae</taxon>
        <taxon>Cucumis</taxon>
    </lineage>
</organism>
<evidence type="ECO:0000256" key="3">
    <source>
        <dbReference type="ARBA" id="ARBA00022821"/>
    </source>
</evidence>
<dbReference type="Gene3D" id="1.10.8.430">
    <property type="entry name" value="Helical domain of apoptotic protease-activating factors"/>
    <property type="match status" value="1"/>
</dbReference>
<dbReference type="PRINTS" id="PR00364">
    <property type="entry name" value="DISEASERSIST"/>
</dbReference>
<keyword evidence="1" id="KW-0677">Repeat</keyword>
<keyword evidence="4" id="KW-0067">ATP-binding</keyword>
<protein>
    <submittedName>
        <fullName evidence="11">Disease resistance protein RGA4 isoform X1</fullName>
    </submittedName>
</protein>
<dbReference type="InterPro" id="IPR058922">
    <property type="entry name" value="WHD_DRP"/>
</dbReference>
<keyword evidence="10" id="KW-1185">Reference proteome</keyword>
<reference evidence="11" key="2">
    <citation type="submission" date="2025-08" db="UniProtKB">
        <authorList>
            <consortium name="RefSeq"/>
        </authorList>
    </citation>
    <scope>IDENTIFICATION</scope>
    <source>
        <tissue evidence="11">Stem</tissue>
    </source>
</reference>
<keyword evidence="3" id="KW-0611">Plant defense</keyword>
<dbReference type="Gene3D" id="1.10.10.10">
    <property type="entry name" value="Winged helix-like DNA-binding domain superfamily/Winged helix DNA-binding domain"/>
    <property type="match status" value="1"/>
</dbReference>
<dbReference type="Pfam" id="PF18052">
    <property type="entry name" value="Rx_N"/>
    <property type="match status" value="1"/>
</dbReference>
<evidence type="ECO:0000259" key="8">
    <source>
        <dbReference type="Pfam" id="PF23559"/>
    </source>
</evidence>
<dbReference type="Pfam" id="PF00931">
    <property type="entry name" value="NB-ARC"/>
    <property type="match status" value="1"/>
</dbReference>
<dbReference type="Gene3D" id="3.80.10.10">
    <property type="entry name" value="Ribonuclease Inhibitor"/>
    <property type="match status" value="2"/>
</dbReference>
<dbReference type="Pfam" id="PF23598">
    <property type="entry name" value="LRR_14"/>
    <property type="match status" value="1"/>
</dbReference>
<evidence type="ECO:0000259" key="5">
    <source>
        <dbReference type="Pfam" id="PF00931"/>
    </source>
</evidence>